<reference evidence="2 3" key="1">
    <citation type="submission" date="2020-07" db="EMBL/GenBank/DDBJ databases">
        <title>Sequencing the genomes of 1000 actinobacteria strains.</title>
        <authorList>
            <person name="Klenk H.-P."/>
        </authorList>
    </citation>
    <scope>NUCLEOTIDE SEQUENCE [LARGE SCALE GENOMIC DNA]</scope>
    <source>
        <strain evidence="2 3">DSM 21350</strain>
    </source>
</reference>
<evidence type="ECO:0000313" key="3">
    <source>
        <dbReference type="Proteomes" id="UP000535511"/>
    </source>
</evidence>
<sequence>MNCKCNDGRHDMRTALWHRAYCNWFDHDRAGHNVRAAVWGWLADRLVRFVR</sequence>
<protein>
    <submittedName>
        <fullName evidence="2">Uncharacterized protein</fullName>
    </submittedName>
</protein>
<evidence type="ECO:0000313" key="2">
    <source>
        <dbReference type="EMBL" id="NYD43958.1"/>
    </source>
</evidence>
<name>A0A7Y9JCZ4_9ACTN</name>
<evidence type="ECO:0000313" key="1">
    <source>
        <dbReference type="EMBL" id="NYD39926.1"/>
    </source>
</evidence>
<keyword evidence="3" id="KW-1185">Reference proteome</keyword>
<dbReference type="EMBL" id="JACCBG010000001">
    <property type="protein sequence ID" value="NYD39926.1"/>
    <property type="molecule type" value="Genomic_DNA"/>
</dbReference>
<organism evidence="2 3">
    <name type="scientific">Nocardioides panaciterrulae</name>
    <dbReference type="NCBI Taxonomy" id="661492"/>
    <lineage>
        <taxon>Bacteria</taxon>
        <taxon>Bacillati</taxon>
        <taxon>Actinomycetota</taxon>
        <taxon>Actinomycetes</taxon>
        <taxon>Propionibacteriales</taxon>
        <taxon>Nocardioidaceae</taxon>
        <taxon>Nocardioides</taxon>
    </lineage>
</organism>
<gene>
    <name evidence="1" type="ORF">BJZ21_000009</name>
    <name evidence="2" type="ORF">BJZ21_004041</name>
</gene>
<dbReference type="AlphaFoldDB" id="A0A7Y9JCZ4"/>
<dbReference type="Proteomes" id="UP000535511">
    <property type="component" value="Unassembled WGS sequence"/>
</dbReference>
<dbReference type="EMBL" id="JACCBG010000001">
    <property type="protein sequence ID" value="NYD43958.1"/>
    <property type="molecule type" value="Genomic_DNA"/>
</dbReference>
<proteinExistence type="predicted"/>
<comment type="caution">
    <text evidence="2">The sequence shown here is derived from an EMBL/GenBank/DDBJ whole genome shotgun (WGS) entry which is preliminary data.</text>
</comment>
<accession>A0A7Y9JCZ4</accession>